<dbReference type="Proteomes" id="UP000254051">
    <property type="component" value="Unassembled WGS sequence"/>
</dbReference>
<dbReference type="Gene3D" id="3.40.50.300">
    <property type="entry name" value="P-loop containing nucleotide triphosphate hydrolases"/>
    <property type="match status" value="1"/>
</dbReference>
<reference evidence="3" key="1">
    <citation type="submission" date="2017-07" db="EMBL/GenBank/DDBJ databases">
        <authorList>
            <person name="Varghese N."/>
            <person name="Submissions S."/>
        </authorList>
    </citation>
    <scope>NUCLEOTIDE SEQUENCE [LARGE SCALE GENOMIC DNA]</scope>
    <source>
        <strain evidence="3">NLAE-zl-C134</strain>
    </source>
</reference>
<dbReference type="InterPro" id="IPR029035">
    <property type="entry name" value="DHS-like_NAD/FAD-binding_dom"/>
</dbReference>
<sequence length="945" mass="110573">MECDPKQNAIQFNKLAEQCAKNNVVPFIGAGMSIPIYKSWPQLLRSLAEDQLFPGLLEDTNSLLANNDYEGAASSLFEKLGRARFFEALDIELDPKLIEGKAILNMPVFLLPRLFKDVVITTNFDKVLEYVYKNSDQDFVMTPSIVGSNSNMLVDRVHENKNTLIKLHGDIYDKQSLVLFEDQYEKTYNTESETFKTLKTIFTKKLFLFLGCSLEGDRTIQLIRKLKLKHFAFMQLPGEIPTRSERIKYLGDLGITPVWYPSEDKKHLSVEVLLKKLHVRIQEIQLYGGNHVKASTSKRKPKRSKNLPYKKINEIFDIQRESIGAQRAVGINSHTQLIVKKIISQCYINPYITKIANNDLYTDIESQFDFLDLLSKGNQILITGPPGIGKSMFLKYYFSKRYNRRPSRKILFWVTSSIIKKKASTEVEQLYQQLLTGDFSKSCHVILFIDGADEIFVQNTEGIDKFKKLLINCQKNKITVIVSCRESYYERNLSDSDFLHIYKVCGWKDKQIMDYAYAYLSNKKSFSEFEVFCKDNFEISDFLQNPFQLALLLCLFSDAKEHQKTMYRSFTGGNIYLLYDRFYKEWLNRELEDNPNQSELSEQVYTIHERVAITLFRRYNNPIALDKILTKRQNESGICNENAMKDFLNTEIESGKCIVTGFWHSTFLEYFMSKHIISAFLKGGNEIISLFEKNVFRHFVMDFIELGLKSRLEHELYQIKENLEEVYYNLVFADNNQLMDDFRLSQKIYNKATKIDAKKRYLIRDQVVFFIGKLPSTIVENSTVISYAYKNESNILVRISAATVSINHGIHFDIENDFINKLLYDETWDRTLRSWVVVYWEDVKNSDPYNYIDTGGNWDRIKQRRLQRLATSGEKSKKYINTRAIDLTQLYIFYRSRGWDTLTQEDYNIIINCSFSSSYSVEKRKIIRKIKKMFMQNYSSCNNRK</sequence>
<dbReference type="Pfam" id="PF13289">
    <property type="entry name" value="SIR2_2"/>
    <property type="match status" value="1"/>
</dbReference>
<dbReference type="SUPFAM" id="SSF52540">
    <property type="entry name" value="P-loop containing nucleoside triphosphate hydrolases"/>
    <property type="match status" value="1"/>
</dbReference>
<organism evidence="2 3">
    <name type="scientific">Faecalicatena contorta</name>
    <dbReference type="NCBI Taxonomy" id="39482"/>
    <lineage>
        <taxon>Bacteria</taxon>
        <taxon>Bacillati</taxon>
        <taxon>Bacillota</taxon>
        <taxon>Clostridia</taxon>
        <taxon>Lachnospirales</taxon>
        <taxon>Lachnospiraceae</taxon>
        <taxon>Faecalicatena</taxon>
    </lineage>
</organism>
<name>A0A315ZYZ9_9FIRM</name>
<dbReference type="GO" id="GO:0016887">
    <property type="term" value="F:ATP hydrolysis activity"/>
    <property type="evidence" value="ECO:0007669"/>
    <property type="project" value="InterPro"/>
</dbReference>
<dbReference type="InterPro" id="IPR003959">
    <property type="entry name" value="ATPase_AAA_core"/>
</dbReference>
<dbReference type="SUPFAM" id="SSF52467">
    <property type="entry name" value="DHS-like NAD/FAD-binding domain"/>
    <property type="match status" value="1"/>
</dbReference>
<dbReference type="InterPro" id="IPR027417">
    <property type="entry name" value="P-loop_NTPase"/>
</dbReference>
<evidence type="ECO:0000313" key="3">
    <source>
        <dbReference type="Proteomes" id="UP000254051"/>
    </source>
</evidence>
<keyword evidence="3" id="KW-1185">Reference proteome</keyword>
<dbReference type="EMBL" id="UHJJ01000004">
    <property type="protein sequence ID" value="SUQ13897.1"/>
    <property type="molecule type" value="Genomic_DNA"/>
</dbReference>
<dbReference type="Pfam" id="PF00004">
    <property type="entry name" value="AAA"/>
    <property type="match status" value="1"/>
</dbReference>
<dbReference type="GO" id="GO:0005524">
    <property type="term" value="F:ATP binding"/>
    <property type="evidence" value="ECO:0007669"/>
    <property type="project" value="InterPro"/>
</dbReference>
<dbReference type="RefSeq" id="WP_109710247.1">
    <property type="nucleotide sequence ID" value="NZ_QGDS01000004.1"/>
</dbReference>
<evidence type="ECO:0000313" key="2">
    <source>
        <dbReference type="EMBL" id="SUQ13897.1"/>
    </source>
</evidence>
<dbReference type="OrthoDB" id="78172at2"/>
<accession>A0A315ZYZ9</accession>
<protein>
    <submittedName>
        <fullName evidence="2">ATPase family associated with various cellular activities (AAA)</fullName>
    </submittedName>
</protein>
<proteinExistence type="predicted"/>
<dbReference type="AlphaFoldDB" id="A0A315ZYZ9"/>
<gene>
    <name evidence="2" type="ORF">SAMN05216529_104208</name>
</gene>
<evidence type="ECO:0000259" key="1">
    <source>
        <dbReference type="Pfam" id="PF00004"/>
    </source>
</evidence>
<feature type="domain" description="ATPase AAA-type core" evidence="1">
    <location>
        <begin position="380"/>
        <end position="484"/>
    </location>
</feature>